<accession>A0A401G0Z4</accession>
<reference evidence="3" key="1">
    <citation type="submission" date="2017-11" db="EMBL/GenBank/DDBJ databases">
        <authorList>
            <person name="Watanabe M."/>
            <person name="Kojima H."/>
        </authorList>
    </citation>
    <scope>NUCLEOTIDE SEQUENCE [LARGE SCALE GENOMIC DNA]</scope>
    <source>
        <strain evidence="3">Tokyo 01</strain>
    </source>
</reference>
<feature type="region of interest" description="Disordered" evidence="1">
    <location>
        <begin position="1"/>
        <end position="21"/>
    </location>
</feature>
<name>A0A401G0Z4_9BACT</name>
<evidence type="ECO:0000313" key="2">
    <source>
        <dbReference type="EMBL" id="GBC62908.1"/>
    </source>
</evidence>
<dbReference type="AlphaFoldDB" id="A0A401G0Z4"/>
<evidence type="ECO:0000256" key="1">
    <source>
        <dbReference type="SAM" id="MobiDB-lite"/>
    </source>
</evidence>
<reference evidence="3" key="2">
    <citation type="submission" date="2019-01" db="EMBL/GenBank/DDBJ databases">
        <title>Genome sequence of Desulfonema ishimotonii strain Tokyo 01.</title>
        <authorList>
            <person name="Fukui M."/>
        </authorList>
    </citation>
    <scope>NUCLEOTIDE SEQUENCE [LARGE SCALE GENOMIC DNA]</scope>
    <source>
        <strain evidence="3">Tokyo 01</strain>
    </source>
</reference>
<evidence type="ECO:0000313" key="3">
    <source>
        <dbReference type="Proteomes" id="UP000288096"/>
    </source>
</evidence>
<organism evidence="2 3">
    <name type="scientific">Desulfonema ishimotonii</name>
    <dbReference type="NCBI Taxonomy" id="45657"/>
    <lineage>
        <taxon>Bacteria</taxon>
        <taxon>Pseudomonadati</taxon>
        <taxon>Thermodesulfobacteriota</taxon>
        <taxon>Desulfobacteria</taxon>
        <taxon>Desulfobacterales</taxon>
        <taxon>Desulfococcaceae</taxon>
        <taxon>Desulfonema</taxon>
    </lineage>
</organism>
<dbReference type="RefSeq" id="WP_124330040.1">
    <property type="nucleotide sequence ID" value="NZ_BEXT01000001.1"/>
</dbReference>
<gene>
    <name evidence="2" type="ORF">DENIS_3892</name>
</gene>
<protein>
    <submittedName>
        <fullName evidence="2">Uncharacterized protein</fullName>
    </submittedName>
</protein>
<dbReference type="Proteomes" id="UP000288096">
    <property type="component" value="Unassembled WGS sequence"/>
</dbReference>
<proteinExistence type="predicted"/>
<sequence length="131" mass="15149">MALELAKRTGITNEHEARETANRITKQTTGVDLLRFVRPGYNASESLQKTETEKPLIRFLNAWWEKYGEEAVDSHYMRRMIPEAQGNKRSQKIRLSRMLGKIKGQEIASYYVSEAGIYRNSKLWKLKSAGK</sequence>
<comment type="caution">
    <text evidence="2">The sequence shown here is derived from an EMBL/GenBank/DDBJ whole genome shotgun (WGS) entry which is preliminary data.</text>
</comment>
<keyword evidence="3" id="KW-1185">Reference proteome</keyword>
<dbReference type="EMBL" id="BEXT01000001">
    <property type="protein sequence ID" value="GBC62908.1"/>
    <property type="molecule type" value="Genomic_DNA"/>
</dbReference>